<proteinExistence type="inferred from homology"/>
<dbReference type="SUPFAM" id="SSF89796">
    <property type="entry name" value="CoA-transferase family III (CaiB/BaiF)"/>
    <property type="match status" value="2"/>
</dbReference>
<dbReference type="Proteomes" id="UP000310108">
    <property type="component" value="Unassembled WGS sequence"/>
</dbReference>
<dbReference type="STRING" id="1306861.A0A4U6XN49"/>
<reference evidence="2 3" key="1">
    <citation type="journal article" date="2019" name="PLoS ONE">
        <title>Comparative genome analysis indicates high evolutionary potential of pathogenicity genes in Colletotrichum tanaceti.</title>
        <authorList>
            <person name="Lelwala R.V."/>
            <person name="Korhonen P.K."/>
            <person name="Young N.D."/>
            <person name="Scott J.B."/>
            <person name="Ades P.A."/>
            <person name="Gasser R.B."/>
            <person name="Taylor P.W.J."/>
        </authorList>
    </citation>
    <scope>NUCLEOTIDE SEQUENCE [LARGE SCALE GENOMIC DNA]</scope>
    <source>
        <strain evidence="2">BRIP57314</strain>
    </source>
</reference>
<accession>A0A4U6XN49</accession>
<dbReference type="InterPro" id="IPR052985">
    <property type="entry name" value="CoA-trans_III_biosynth/detox"/>
</dbReference>
<dbReference type="PANTHER" id="PTHR48229:SF1">
    <property type="entry name" value="ALPHA METHYLACYL-COA RACEMASE-RELATED"/>
    <property type="match status" value="1"/>
</dbReference>
<dbReference type="InterPro" id="IPR023606">
    <property type="entry name" value="CoA-Trfase_III_dom_1_sf"/>
</dbReference>
<sequence>MASERIPDIYGPGTFTDKTFTPVPDDTQRIFRLIASQTPGFTQDERLLSKVKFSGEDYPVIPGPIKAVSVAAALHAMTGVLADEILAIRGENNDERQITVNTTHAAIWFGCIATAFLDGVDVVTMVKQGKLKGLLPDWEQGWTATSLKYRTTGLYPTSDPEVWYSLHGSMNADPVLRSIGVDPSAPIKSNDEAAAHIAQHTAKLSPEKMEMNNLLNGFCGSICFTPKQWRESEMGRSLGRHPLVNVKKQDQAIPTAPVGFPPMNPNDKRPLAGVKVVEMSRVIAGPEIGTILAAYGADVIRINPPHLPDINIMQLSLNAGKRTIAIDLRKEKDAGLLRSLVYECDVFIQGFRINKMPKFGLGLNHVLKMAGERGRGIVYVSENCYGPDGYYAERPGWQQIADAAAGSAYVTGQSLDLPNNEAVLPSLPISDMSTGVLGAVGAMLGLKRRALEGGSYYSHASLTGVNAYALTEELEFAASRCLGGMMIWALDQINQDSSIGGSMTPEEMEEAEAIYQDEAAKGVCKTCKTKRLAARAFRNLKSYTTPEYMAAGRRIIEQRCNGERAKQACYNYSSVIARRRDLQSLTCPSNKALRAPRPIVGVWNDQHHTFWSSGWLQQADLECERDEYPGAPARPFGRLATTATLATLINLSCTRRQHRQRDRIRVVNMSTEASISQGQNPDSTYDRDAIVASIKRYYELLSKMVSIRPEHIAYPPEGGWGDDIIPLEKLQRLGFNDRMIGLVRHLPYITSYRPIFPSTQTINYFQNSFSFTEPDEDYQLEDPNLVGLWPLPEERILQRHSELTVHDTYISRPADEIPEDEQWRTTRPVPAVAYFDDLCEDMISLEMFPVPGDSNRSEWQVWQAKWMRAHQKWLDEAQEIYRKCRWPNLQRFQRQKCRKLLVKMQDRLTAEEREERERRNAVDTET</sequence>
<dbReference type="PANTHER" id="PTHR48229">
    <property type="entry name" value="CAIB/BAIF FAMILY ENZYME (AFU_ORTHOLOGUE AFUA_1G05360)-RELATED"/>
    <property type="match status" value="1"/>
</dbReference>
<evidence type="ECO:0000256" key="1">
    <source>
        <dbReference type="ARBA" id="ARBA00008383"/>
    </source>
</evidence>
<evidence type="ECO:0000313" key="3">
    <source>
        <dbReference type="Proteomes" id="UP000310108"/>
    </source>
</evidence>
<dbReference type="OrthoDB" id="2308815at2759"/>
<dbReference type="Pfam" id="PF02515">
    <property type="entry name" value="CoA_transf_3"/>
    <property type="match status" value="1"/>
</dbReference>
<dbReference type="AlphaFoldDB" id="A0A4U6XN49"/>
<dbReference type="Gene3D" id="3.40.50.10540">
    <property type="entry name" value="Crotonobetainyl-coa:carnitine coa-transferase, domain 1"/>
    <property type="match status" value="1"/>
</dbReference>
<dbReference type="InterPro" id="IPR003673">
    <property type="entry name" value="CoA-Trfase_fam_III"/>
</dbReference>
<protein>
    <submittedName>
        <fullName evidence="2">Succinate--hydroxymethylglutarate CoA-transferase</fullName>
    </submittedName>
</protein>
<name>A0A4U6XN49_9PEZI</name>
<dbReference type="GO" id="GO:0016740">
    <property type="term" value="F:transferase activity"/>
    <property type="evidence" value="ECO:0007669"/>
    <property type="project" value="UniProtKB-KW"/>
</dbReference>
<dbReference type="EMBL" id="PJEX01000050">
    <property type="protein sequence ID" value="TKW57128.1"/>
    <property type="molecule type" value="Genomic_DNA"/>
</dbReference>
<gene>
    <name evidence="2" type="primary">SUGCT</name>
    <name evidence="2" type="ORF">CTA1_7951</name>
</gene>
<organism evidence="2 3">
    <name type="scientific">Colletotrichum tanaceti</name>
    <dbReference type="NCBI Taxonomy" id="1306861"/>
    <lineage>
        <taxon>Eukaryota</taxon>
        <taxon>Fungi</taxon>
        <taxon>Dikarya</taxon>
        <taxon>Ascomycota</taxon>
        <taxon>Pezizomycotina</taxon>
        <taxon>Sordariomycetes</taxon>
        <taxon>Hypocreomycetidae</taxon>
        <taxon>Glomerellales</taxon>
        <taxon>Glomerellaceae</taxon>
        <taxon>Colletotrichum</taxon>
        <taxon>Colletotrichum destructivum species complex</taxon>
    </lineage>
</organism>
<evidence type="ECO:0000313" key="2">
    <source>
        <dbReference type="EMBL" id="TKW57128.1"/>
    </source>
</evidence>
<comment type="caution">
    <text evidence="2">The sequence shown here is derived from an EMBL/GenBank/DDBJ whole genome shotgun (WGS) entry which is preliminary data.</text>
</comment>
<keyword evidence="3" id="KW-1185">Reference proteome</keyword>
<comment type="similarity">
    <text evidence="1">Belongs to the CoA-transferase III family.</text>
</comment>
<keyword evidence="2" id="KW-0808">Transferase</keyword>